<evidence type="ECO:0000313" key="3">
    <source>
        <dbReference type="Proteomes" id="UP000469545"/>
    </source>
</evidence>
<keyword evidence="1" id="KW-0472">Membrane</keyword>
<organism evidence="2 3">
    <name type="scientific">Streptomyces coelicoflavus</name>
    <dbReference type="NCBI Taxonomy" id="285562"/>
    <lineage>
        <taxon>Bacteria</taxon>
        <taxon>Bacillati</taxon>
        <taxon>Actinomycetota</taxon>
        <taxon>Actinomycetes</taxon>
        <taxon>Kitasatosporales</taxon>
        <taxon>Streptomycetaceae</taxon>
        <taxon>Streptomyces</taxon>
    </lineage>
</organism>
<keyword evidence="1" id="KW-1133">Transmembrane helix</keyword>
<dbReference type="EMBL" id="JAAGMB010000868">
    <property type="protein sequence ID" value="NEB21963.1"/>
    <property type="molecule type" value="Genomic_DNA"/>
</dbReference>
<keyword evidence="3" id="KW-1185">Reference proteome</keyword>
<accession>A0A6N9UZZ6</accession>
<evidence type="ECO:0000256" key="1">
    <source>
        <dbReference type="SAM" id="Phobius"/>
    </source>
</evidence>
<keyword evidence="1" id="KW-0812">Transmembrane</keyword>
<sequence>MAGVEAALPWWAVTGPAVLTAGLAGWAGVRIGRRRAVRREALEPGEKVLGTYTVRPPYREHTPPAAHEGPQYQLVVTSRGLQMWERSALLWRHPWPELRVLADGPRLRVHHEGREAAHLLLEPPGAAREVRLVATRHAAG</sequence>
<gene>
    <name evidence="2" type="ORF">G3I46_36630</name>
</gene>
<evidence type="ECO:0000313" key="2">
    <source>
        <dbReference type="EMBL" id="NEB21963.1"/>
    </source>
</evidence>
<proteinExistence type="predicted"/>
<reference evidence="2 3" key="1">
    <citation type="submission" date="2020-01" db="EMBL/GenBank/DDBJ databases">
        <title>Insect and environment-associated Actinomycetes.</title>
        <authorList>
            <person name="Currrie C."/>
            <person name="Chevrette M."/>
            <person name="Carlson C."/>
            <person name="Stubbendieck R."/>
            <person name="Wendt-Pienkowski E."/>
        </authorList>
    </citation>
    <scope>NUCLEOTIDE SEQUENCE [LARGE SCALE GENOMIC DNA]</scope>
    <source>
        <strain evidence="2 3">SID14172</strain>
    </source>
</reference>
<dbReference type="Proteomes" id="UP000469545">
    <property type="component" value="Unassembled WGS sequence"/>
</dbReference>
<feature type="transmembrane region" description="Helical" evidence="1">
    <location>
        <begin position="6"/>
        <end position="29"/>
    </location>
</feature>
<protein>
    <submittedName>
        <fullName evidence="2">Uncharacterized protein</fullName>
    </submittedName>
</protein>
<comment type="caution">
    <text evidence="2">The sequence shown here is derived from an EMBL/GenBank/DDBJ whole genome shotgun (WGS) entry which is preliminary data.</text>
</comment>
<dbReference type="AlphaFoldDB" id="A0A6N9UZZ6"/>
<name>A0A6N9UZZ6_9ACTN</name>